<feature type="region of interest" description="Disordered" evidence="2">
    <location>
        <begin position="418"/>
        <end position="465"/>
    </location>
</feature>
<name>A0A2G5D9U8_AQUCA</name>
<feature type="compositionally biased region" description="Polar residues" evidence="2">
    <location>
        <begin position="290"/>
        <end position="301"/>
    </location>
</feature>
<organism evidence="3 4">
    <name type="scientific">Aquilegia coerulea</name>
    <name type="common">Rocky mountain columbine</name>
    <dbReference type="NCBI Taxonomy" id="218851"/>
    <lineage>
        <taxon>Eukaryota</taxon>
        <taxon>Viridiplantae</taxon>
        <taxon>Streptophyta</taxon>
        <taxon>Embryophyta</taxon>
        <taxon>Tracheophyta</taxon>
        <taxon>Spermatophyta</taxon>
        <taxon>Magnoliopsida</taxon>
        <taxon>Ranunculales</taxon>
        <taxon>Ranunculaceae</taxon>
        <taxon>Thalictroideae</taxon>
        <taxon>Aquilegia</taxon>
    </lineage>
</organism>
<feature type="compositionally biased region" description="Polar residues" evidence="2">
    <location>
        <begin position="252"/>
        <end position="263"/>
    </location>
</feature>
<feature type="compositionally biased region" description="Polar residues" evidence="2">
    <location>
        <begin position="171"/>
        <end position="182"/>
    </location>
</feature>
<protein>
    <submittedName>
        <fullName evidence="3">Uncharacterized protein</fullName>
    </submittedName>
</protein>
<feature type="region of interest" description="Disordered" evidence="2">
    <location>
        <begin position="171"/>
        <end position="345"/>
    </location>
</feature>
<feature type="compositionally biased region" description="Basic and acidic residues" evidence="2">
    <location>
        <begin position="323"/>
        <end position="332"/>
    </location>
</feature>
<dbReference type="PANTHER" id="PTHR34778:SF2">
    <property type="entry name" value="OS02G0580700 PROTEIN"/>
    <property type="match status" value="1"/>
</dbReference>
<feature type="compositionally biased region" description="Polar residues" evidence="2">
    <location>
        <begin position="428"/>
        <end position="437"/>
    </location>
</feature>
<feature type="coiled-coil region" evidence="1">
    <location>
        <begin position="58"/>
        <end position="106"/>
    </location>
</feature>
<keyword evidence="4" id="KW-1185">Reference proteome</keyword>
<reference evidence="3 4" key="1">
    <citation type="submission" date="2017-09" db="EMBL/GenBank/DDBJ databases">
        <title>WGS assembly of Aquilegia coerulea Goldsmith.</title>
        <authorList>
            <person name="Hodges S."/>
            <person name="Kramer E."/>
            <person name="Nordborg M."/>
            <person name="Tomkins J."/>
            <person name="Borevitz J."/>
            <person name="Derieg N."/>
            <person name="Yan J."/>
            <person name="Mihaltcheva S."/>
            <person name="Hayes R.D."/>
            <person name="Rokhsar D."/>
        </authorList>
    </citation>
    <scope>NUCLEOTIDE SEQUENCE [LARGE SCALE GENOMIC DNA]</scope>
    <source>
        <strain evidence="4">cv. Goldsmith</strain>
    </source>
</reference>
<proteinExistence type="predicted"/>
<dbReference type="STRING" id="218851.A0A2G5D9U8"/>
<dbReference type="PANTHER" id="PTHR34778">
    <property type="entry name" value="OS02G0580700 PROTEIN"/>
    <property type="match status" value="1"/>
</dbReference>
<evidence type="ECO:0000256" key="2">
    <source>
        <dbReference type="SAM" id="MobiDB-lite"/>
    </source>
</evidence>
<dbReference type="Proteomes" id="UP000230069">
    <property type="component" value="Unassembled WGS sequence"/>
</dbReference>
<accession>A0A2G5D9U8</accession>
<evidence type="ECO:0000313" key="4">
    <source>
        <dbReference type="Proteomes" id="UP000230069"/>
    </source>
</evidence>
<gene>
    <name evidence="3" type="ORF">AQUCO_02500169v1</name>
</gene>
<dbReference type="InParanoid" id="A0A2G5D9U8"/>
<dbReference type="EMBL" id="KZ305042">
    <property type="protein sequence ID" value="PIA40291.1"/>
    <property type="molecule type" value="Genomic_DNA"/>
</dbReference>
<dbReference type="OrthoDB" id="657513at2759"/>
<feature type="compositionally biased region" description="Polar residues" evidence="2">
    <location>
        <begin position="444"/>
        <end position="465"/>
    </location>
</feature>
<sequence>MEALKKDYDGGVINTTKEATAKIMNVESMEHQNQKKMHEEKEEVLQMLVRFKAMEAKIVEMEITSFNQRKQIEELEARLQKTEYVANDLRSELKETKKEMEELKNSRAHPLDKQNVKGSVGFNEDASQENQMISSGSFQLDPWDSGPALLSPSNKKDARLPTAIGHCSSVSGNVSIPTTHQGNLAEENKNTDQLSILRRKKEPQLNRSDCTRKVRATGKTRPTGKLSHPVHANQSSSKRNKAGNVGPKKKNPTQLQELLQEGNSLDKGQDLTPSGVPSRKRGITPKRSRSTLFTNQITESPLGSALSHCRTSPYPDNAITKTSGKEAPREIKATSQSSSMSPMVPVPSFTTTNTVAKLGSAVDVQTGTKGIKAKGTTNAVSGSQVLIDELNLTTPNTQNTNILETADDKPLKYTFQRKRKRASLCSPDGSTNLATGTTKKKQSEMQSNGPEPQKSSLVLESSHADQQVVQVARQLISLKENKRSD</sequence>
<evidence type="ECO:0000256" key="1">
    <source>
        <dbReference type="SAM" id="Coils"/>
    </source>
</evidence>
<dbReference type="AlphaFoldDB" id="A0A2G5D9U8"/>
<keyword evidence="1" id="KW-0175">Coiled coil</keyword>
<evidence type="ECO:0000313" key="3">
    <source>
        <dbReference type="EMBL" id="PIA40291.1"/>
    </source>
</evidence>
<feature type="compositionally biased region" description="Basic residues" evidence="2">
    <location>
        <begin position="278"/>
        <end position="289"/>
    </location>
</feature>